<dbReference type="HOGENOM" id="CLU_1125052_0_0_1"/>
<name>A0A015NH83_RHIIW</name>
<evidence type="ECO:0000313" key="1">
    <source>
        <dbReference type="EMBL" id="EXX78763.1"/>
    </source>
</evidence>
<evidence type="ECO:0000313" key="2">
    <source>
        <dbReference type="Proteomes" id="UP000022910"/>
    </source>
</evidence>
<proteinExistence type="predicted"/>
<keyword evidence="2" id="KW-1185">Reference proteome</keyword>
<organism evidence="1 2">
    <name type="scientific">Rhizophagus irregularis (strain DAOM 197198w)</name>
    <name type="common">Glomus intraradices</name>
    <dbReference type="NCBI Taxonomy" id="1432141"/>
    <lineage>
        <taxon>Eukaryota</taxon>
        <taxon>Fungi</taxon>
        <taxon>Fungi incertae sedis</taxon>
        <taxon>Mucoromycota</taxon>
        <taxon>Glomeromycotina</taxon>
        <taxon>Glomeromycetes</taxon>
        <taxon>Glomerales</taxon>
        <taxon>Glomeraceae</taxon>
        <taxon>Rhizophagus</taxon>
    </lineage>
</organism>
<sequence length="247" mass="27871">MWRSACLKFGLGAPSRKHGVVVQDGSKAAQYVSKMGNKEWTLADEISKASSKGGRKGSRSAWELLDCMIDPDATPHHQKRAEGLFREYAEATKGRRQLVWTPGLKKRYAIVELNDEELCAQEEENAMLIAQIPLEAWRAIRRQKMQWRKGGCGMSIYSSPAMSLGGEFSDLDFLAKYVDQLIFSTGDRDYGVVYDWGEQSPGPYPPLAVLYRVDGTWIRRDVLVTINRLPNGRCEYSWTVEGDVNGR</sequence>
<comment type="caution">
    <text evidence="1">The sequence shown here is derived from an EMBL/GenBank/DDBJ whole genome shotgun (WGS) entry which is preliminary data.</text>
</comment>
<gene>
    <name evidence="1" type="ORF">RirG_012220</name>
</gene>
<accession>A0A015NH83</accession>
<dbReference type="EMBL" id="JEMT01008449">
    <property type="protein sequence ID" value="EXX78763.1"/>
    <property type="molecule type" value="Genomic_DNA"/>
</dbReference>
<reference evidence="1 2" key="1">
    <citation type="submission" date="2014-02" db="EMBL/GenBank/DDBJ databases">
        <title>Single nucleus genome sequencing reveals high similarity among nuclei of an endomycorrhizal fungus.</title>
        <authorList>
            <person name="Lin K."/>
            <person name="Geurts R."/>
            <person name="Zhang Z."/>
            <person name="Limpens E."/>
            <person name="Saunders D.G."/>
            <person name="Mu D."/>
            <person name="Pang E."/>
            <person name="Cao H."/>
            <person name="Cha H."/>
            <person name="Lin T."/>
            <person name="Zhou Q."/>
            <person name="Shang Y."/>
            <person name="Li Y."/>
            <person name="Ivanov S."/>
            <person name="Sharma T."/>
            <person name="Velzen R.V."/>
            <person name="Ruijter N.D."/>
            <person name="Aanen D.K."/>
            <person name="Win J."/>
            <person name="Kamoun S."/>
            <person name="Bisseling T."/>
            <person name="Huang S."/>
        </authorList>
    </citation>
    <scope>NUCLEOTIDE SEQUENCE [LARGE SCALE GENOMIC DNA]</scope>
    <source>
        <strain evidence="2">DAOM197198w</strain>
    </source>
</reference>
<protein>
    <submittedName>
        <fullName evidence="1">Uncharacterized protein</fullName>
    </submittedName>
</protein>
<dbReference type="AlphaFoldDB" id="A0A015NH83"/>
<dbReference type="Proteomes" id="UP000022910">
    <property type="component" value="Unassembled WGS sequence"/>
</dbReference>